<evidence type="ECO:0000256" key="1">
    <source>
        <dbReference type="SAM" id="Coils"/>
    </source>
</evidence>
<keyword evidence="1" id="KW-0175">Coiled coil</keyword>
<organism evidence="2">
    <name type="scientific">Alicyclobacillus phage KKP_3916</name>
    <dbReference type="NCBI Taxonomy" id="3040651"/>
    <lineage>
        <taxon>Viruses</taxon>
        <taxon>Duplodnaviria</taxon>
        <taxon>Heunggongvirae</taxon>
        <taxon>Uroviricota</taxon>
        <taxon>Caudoviricetes</taxon>
    </lineage>
</organism>
<proteinExistence type="predicted"/>
<sequence length="70" mass="7740">MGSVNQERDFYKAQNVKLQQELEKATEEVNTFIRAFQIARPKAISGLPETTEVRTVIGKGGIVECVESVG</sequence>
<feature type="coiled-coil region" evidence="1">
    <location>
        <begin position="1"/>
        <end position="35"/>
    </location>
</feature>
<name>A0AAT9V7J9_9CAUD</name>
<protein>
    <submittedName>
        <fullName evidence="2">Uncharacterized protein</fullName>
    </submittedName>
</protein>
<dbReference type="EMBL" id="OQ846916">
    <property type="protein sequence ID" value="WJJ55305.1"/>
    <property type="molecule type" value="Genomic_DNA"/>
</dbReference>
<evidence type="ECO:0000313" key="2">
    <source>
        <dbReference type="EMBL" id="WJJ55305.1"/>
    </source>
</evidence>
<gene>
    <name evidence="2" type="ORF">QB910_000061</name>
</gene>
<reference evidence="2" key="1">
    <citation type="submission" date="2023-04" db="EMBL/GenBank/DDBJ databases">
        <title>Characterization and genome study of newly isolated Alicyclobacillus-specific phaga.</title>
        <authorList>
            <person name="Shymialevich D."/>
            <person name="Wojcicki M."/>
            <person name="Srednicka P."/>
            <person name="Swider O."/>
        </authorList>
    </citation>
    <scope>NUCLEOTIDE SEQUENCE</scope>
</reference>
<accession>A0AAT9V7J9</accession>